<evidence type="ECO:0000313" key="2">
    <source>
        <dbReference type="Proteomes" id="UP000799118"/>
    </source>
</evidence>
<protein>
    <submittedName>
        <fullName evidence="1">Uncharacterized protein</fullName>
    </submittedName>
</protein>
<accession>A0A6A4IEM6</accession>
<dbReference type="Proteomes" id="UP000799118">
    <property type="component" value="Unassembled WGS sequence"/>
</dbReference>
<dbReference type="OrthoDB" id="2986975at2759"/>
<dbReference type="EMBL" id="ML769389">
    <property type="protein sequence ID" value="KAE9409061.1"/>
    <property type="molecule type" value="Genomic_DNA"/>
</dbReference>
<evidence type="ECO:0000313" key="1">
    <source>
        <dbReference type="EMBL" id="KAE9409061.1"/>
    </source>
</evidence>
<sequence>MTLAYAFTDHCSQGQTIVPIIVDIVTPPSATLNLFNIYVALSRKVDRLEKLNEETLKWWKEMKSRVSESDNQIS</sequence>
<dbReference type="AlphaFoldDB" id="A0A6A4IEM6"/>
<name>A0A6A4IEM6_9AGAR</name>
<reference evidence="1" key="1">
    <citation type="journal article" date="2019" name="Environ. Microbiol.">
        <title>Fungal ecological strategies reflected in gene transcription - a case study of two litter decomposers.</title>
        <authorList>
            <person name="Barbi F."/>
            <person name="Kohler A."/>
            <person name="Barry K."/>
            <person name="Baskaran P."/>
            <person name="Daum C."/>
            <person name="Fauchery L."/>
            <person name="Ihrmark K."/>
            <person name="Kuo A."/>
            <person name="LaButti K."/>
            <person name="Lipzen A."/>
            <person name="Morin E."/>
            <person name="Grigoriev I.V."/>
            <person name="Henrissat B."/>
            <person name="Lindahl B."/>
            <person name="Martin F."/>
        </authorList>
    </citation>
    <scope>NUCLEOTIDE SEQUENCE</scope>
    <source>
        <strain evidence="1">JB14</strain>
    </source>
</reference>
<organism evidence="1 2">
    <name type="scientific">Gymnopus androsaceus JB14</name>
    <dbReference type="NCBI Taxonomy" id="1447944"/>
    <lineage>
        <taxon>Eukaryota</taxon>
        <taxon>Fungi</taxon>
        <taxon>Dikarya</taxon>
        <taxon>Basidiomycota</taxon>
        <taxon>Agaricomycotina</taxon>
        <taxon>Agaricomycetes</taxon>
        <taxon>Agaricomycetidae</taxon>
        <taxon>Agaricales</taxon>
        <taxon>Marasmiineae</taxon>
        <taxon>Omphalotaceae</taxon>
        <taxon>Gymnopus</taxon>
    </lineage>
</organism>
<keyword evidence="2" id="KW-1185">Reference proteome</keyword>
<proteinExistence type="predicted"/>
<gene>
    <name evidence="1" type="ORF">BT96DRAFT_807313</name>
</gene>